<feature type="signal peptide" evidence="1">
    <location>
        <begin position="1"/>
        <end position="33"/>
    </location>
</feature>
<sequence>MTLFSTFPISNRIVRLFACGAVAALSGTSSVLAQTPTDGIMMGKHLICNVLSYSNSQWDTYWEGTLKRQNGNIGTFVNQNVTAMSAYGLTKNLNVMAALPYVWTHSTGGHFSGQKGLQDLSLWLKYRAVKAEGKAGTFAAFVTGGVSFPTTNYIPDMLPFSIGIRSKTASVKGVLHYKLHGFYLTAHAGYLFRSNIHIDRDAYQANGQIYDTHEVEVPNAIDASARLGYINKHVQVEGYVENMTTRKGDDIRRQDMPFPTNKMDMTSVGGMAKVHIYLKNGSFFSLVGQYGRVIAGRNVGESTMYTLGVQHTFNVTGK</sequence>
<dbReference type="EMBL" id="FNGS01000007">
    <property type="protein sequence ID" value="SDM54943.1"/>
    <property type="molecule type" value="Genomic_DNA"/>
</dbReference>
<keyword evidence="1" id="KW-0732">Signal</keyword>
<dbReference type="RefSeq" id="WP_093205612.1">
    <property type="nucleotide sequence ID" value="NZ_FNGS01000007.1"/>
</dbReference>
<reference evidence="2 3" key="1">
    <citation type="submission" date="2016-10" db="EMBL/GenBank/DDBJ databases">
        <authorList>
            <person name="de Groot N.N."/>
        </authorList>
    </citation>
    <scope>NUCLEOTIDE SEQUENCE [LARGE SCALE GENOMIC DNA]</scope>
    <source>
        <strain evidence="2 3">DSM 21668</strain>
    </source>
</reference>
<proteinExistence type="predicted"/>
<accession>A0A1G9U566</accession>
<gene>
    <name evidence="2" type="ORF">SAMN04488090_3671</name>
</gene>
<dbReference type="Proteomes" id="UP000198901">
    <property type="component" value="Unassembled WGS sequence"/>
</dbReference>
<organism evidence="2 3">
    <name type="scientific">Siphonobacter aquaeclarae</name>
    <dbReference type="NCBI Taxonomy" id="563176"/>
    <lineage>
        <taxon>Bacteria</taxon>
        <taxon>Pseudomonadati</taxon>
        <taxon>Bacteroidota</taxon>
        <taxon>Cytophagia</taxon>
        <taxon>Cytophagales</taxon>
        <taxon>Cytophagaceae</taxon>
        <taxon>Siphonobacter</taxon>
    </lineage>
</organism>
<evidence type="ECO:0000256" key="1">
    <source>
        <dbReference type="SAM" id="SignalP"/>
    </source>
</evidence>
<dbReference type="STRING" id="563176.SAMN04488090_3671"/>
<dbReference type="OrthoDB" id="5562884at2"/>
<dbReference type="AlphaFoldDB" id="A0A1G9U566"/>
<protein>
    <recommendedName>
        <fullName evidence="4">MetA-pathway of phenol degradation</fullName>
    </recommendedName>
</protein>
<evidence type="ECO:0000313" key="3">
    <source>
        <dbReference type="Proteomes" id="UP000198901"/>
    </source>
</evidence>
<evidence type="ECO:0008006" key="4">
    <source>
        <dbReference type="Google" id="ProtNLM"/>
    </source>
</evidence>
<evidence type="ECO:0000313" key="2">
    <source>
        <dbReference type="EMBL" id="SDM54943.1"/>
    </source>
</evidence>
<keyword evidence="3" id="KW-1185">Reference proteome</keyword>
<feature type="chain" id="PRO_5011586487" description="MetA-pathway of phenol degradation" evidence="1">
    <location>
        <begin position="34"/>
        <end position="318"/>
    </location>
</feature>
<name>A0A1G9U566_9BACT</name>